<dbReference type="Proteomes" id="UP000000322">
    <property type="component" value="Chromosome"/>
</dbReference>
<evidence type="ECO:0000313" key="7">
    <source>
        <dbReference type="Proteomes" id="UP000000322"/>
    </source>
</evidence>
<evidence type="ECO:0000313" key="6">
    <source>
        <dbReference type="EMBL" id="ACZ21664.1"/>
    </source>
</evidence>
<keyword evidence="1" id="KW-0805">Transcription regulation</keyword>
<feature type="compositionally biased region" description="Polar residues" evidence="4">
    <location>
        <begin position="266"/>
        <end position="275"/>
    </location>
</feature>
<evidence type="ECO:0000256" key="2">
    <source>
        <dbReference type="ARBA" id="ARBA00023125"/>
    </source>
</evidence>
<dbReference type="InterPro" id="IPR018062">
    <property type="entry name" value="HTH_AraC-typ_CS"/>
</dbReference>
<feature type="region of interest" description="Disordered" evidence="4">
    <location>
        <begin position="251"/>
        <end position="275"/>
    </location>
</feature>
<organism evidence="6 7">
    <name type="scientific">Sanguibacter keddieii (strain ATCC 51767 / DSM 10542 / NCFB 3025 / ST-74)</name>
    <dbReference type="NCBI Taxonomy" id="446469"/>
    <lineage>
        <taxon>Bacteria</taxon>
        <taxon>Bacillati</taxon>
        <taxon>Actinomycetota</taxon>
        <taxon>Actinomycetes</taxon>
        <taxon>Micrococcales</taxon>
        <taxon>Sanguibacteraceae</taxon>
        <taxon>Sanguibacter</taxon>
    </lineage>
</organism>
<keyword evidence="2" id="KW-0238">DNA-binding</keyword>
<dbReference type="GO" id="GO:0003700">
    <property type="term" value="F:DNA-binding transcription factor activity"/>
    <property type="evidence" value="ECO:0007669"/>
    <property type="project" value="InterPro"/>
</dbReference>
<evidence type="ECO:0000259" key="5">
    <source>
        <dbReference type="PROSITE" id="PS01124"/>
    </source>
</evidence>
<dbReference type="PANTHER" id="PTHR46796:SF15">
    <property type="entry name" value="BLL1074 PROTEIN"/>
    <property type="match status" value="1"/>
</dbReference>
<dbReference type="HOGENOM" id="CLU_066193_3_1_11"/>
<dbReference type="PANTHER" id="PTHR46796">
    <property type="entry name" value="HTH-TYPE TRANSCRIPTIONAL ACTIVATOR RHAS-RELATED"/>
    <property type="match status" value="1"/>
</dbReference>
<proteinExistence type="predicted"/>
<keyword evidence="7" id="KW-1185">Reference proteome</keyword>
<dbReference type="PROSITE" id="PS00041">
    <property type="entry name" value="HTH_ARAC_FAMILY_1"/>
    <property type="match status" value="1"/>
</dbReference>
<dbReference type="InterPro" id="IPR046532">
    <property type="entry name" value="DUF6597"/>
</dbReference>
<feature type="domain" description="HTH araC/xylS-type" evidence="5">
    <location>
        <begin position="156"/>
        <end position="254"/>
    </location>
</feature>
<dbReference type="STRING" id="446469.Sked_17370"/>
<protein>
    <recommendedName>
        <fullName evidence="5">HTH araC/xylS-type domain-containing protein</fullName>
    </recommendedName>
</protein>
<dbReference type="OrthoDB" id="2559672at2"/>
<keyword evidence="3" id="KW-0804">Transcription</keyword>
<gene>
    <name evidence="6" type="ordered locus">Sked_17370</name>
</gene>
<feature type="region of interest" description="Disordered" evidence="4">
    <location>
        <begin position="1"/>
        <end position="33"/>
    </location>
</feature>
<dbReference type="InterPro" id="IPR018060">
    <property type="entry name" value="HTH_AraC"/>
</dbReference>
<dbReference type="eggNOG" id="COG2207">
    <property type="taxonomic scope" value="Bacteria"/>
</dbReference>
<dbReference type="SMART" id="SM00342">
    <property type="entry name" value="HTH_ARAC"/>
    <property type="match status" value="1"/>
</dbReference>
<dbReference type="Gene3D" id="1.10.10.60">
    <property type="entry name" value="Homeodomain-like"/>
    <property type="match status" value="1"/>
</dbReference>
<name>D1BGT7_SANKS</name>
<reference evidence="6 7" key="1">
    <citation type="journal article" date="2009" name="Stand. Genomic Sci.">
        <title>Complete genome sequence of Sanguibacter keddieii type strain (ST-74).</title>
        <authorList>
            <person name="Ivanova N."/>
            <person name="Sikorski J."/>
            <person name="Sims D."/>
            <person name="Brettin T."/>
            <person name="Detter J.C."/>
            <person name="Han C."/>
            <person name="Lapidus A."/>
            <person name="Copeland A."/>
            <person name="Glavina Del Rio T."/>
            <person name="Nolan M."/>
            <person name="Chen F."/>
            <person name="Lucas S."/>
            <person name="Tice H."/>
            <person name="Cheng J.F."/>
            <person name="Bruce D."/>
            <person name="Goodwin L."/>
            <person name="Pitluck S."/>
            <person name="Pati A."/>
            <person name="Mavromatis K."/>
            <person name="Chen A."/>
            <person name="Palaniappan K."/>
            <person name="D'haeseleer P."/>
            <person name="Chain P."/>
            <person name="Bristow J."/>
            <person name="Eisen J.A."/>
            <person name="Markowitz V."/>
            <person name="Hugenholtz P."/>
            <person name="Goker M."/>
            <person name="Pukall R."/>
            <person name="Klenk H.P."/>
            <person name="Kyrpides N.C."/>
        </authorList>
    </citation>
    <scope>NUCLEOTIDE SEQUENCE [LARGE SCALE GENOMIC DNA]</scope>
    <source>
        <strain evidence="7">ATCC 51767 / DSM 10542 / NCFB 3025 / ST-74</strain>
    </source>
</reference>
<accession>D1BGT7</accession>
<dbReference type="Pfam" id="PF20240">
    <property type="entry name" value="DUF6597"/>
    <property type="match status" value="1"/>
</dbReference>
<dbReference type="Pfam" id="PF12833">
    <property type="entry name" value="HTH_18"/>
    <property type="match status" value="1"/>
</dbReference>
<dbReference type="PROSITE" id="PS01124">
    <property type="entry name" value="HTH_ARAC_FAMILY_2"/>
    <property type="match status" value="1"/>
</dbReference>
<feature type="compositionally biased region" description="Low complexity" evidence="4">
    <location>
        <begin position="19"/>
        <end position="31"/>
    </location>
</feature>
<dbReference type="RefSeq" id="WP_012866733.1">
    <property type="nucleotide sequence ID" value="NC_013521.1"/>
</dbReference>
<dbReference type="KEGG" id="ske:Sked_17370"/>
<dbReference type="InterPro" id="IPR050204">
    <property type="entry name" value="AraC_XylS_family_regulators"/>
</dbReference>
<evidence type="ECO:0000256" key="4">
    <source>
        <dbReference type="SAM" id="MobiDB-lite"/>
    </source>
</evidence>
<evidence type="ECO:0000256" key="1">
    <source>
        <dbReference type="ARBA" id="ARBA00023015"/>
    </source>
</evidence>
<dbReference type="GO" id="GO:0043565">
    <property type="term" value="F:sequence-specific DNA binding"/>
    <property type="evidence" value="ECO:0007669"/>
    <property type="project" value="InterPro"/>
</dbReference>
<dbReference type="EMBL" id="CP001819">
    <property type="protein sequence ID" value="ACZ21664.1"/>
    <property type="molecule type" value="Genomic_DNA"/>
</dbReference>
<evidence type="ECO:0000256" key="3">
    <source>
        <dbReference type="ARBA" id="ARBA00023163"/>
    </source>
</evidence>
<dbReference type="AlphaFoldDB" id="D1BGT7"/>
<sequence length="275" mass="28350">MYSERRSAVPGGTVWQVEPSTASAPADDGAAPPVPRVADLVVPDGSMDILWSEGRLLVAGPDTRGHLAPLGPGRSAAGLRFAPGAAPAVLGVPAHELVDRRVPLEDLWPATVARRLSDAVERTVSGGPTAGTAARVAGVVERDVSRRPGADGSTGDAVGRGVMLRMATAGAGVAEVARATGWSERQLRRHSHDLFGYGLTTLRRVLRLQAAVRLAAQGWTLAEVAARSGYADQAHLSREVVALTGRTPAVVLPRPAQPSGAKRSTGLPSGSSTVA</sequence>